<protein>
    <submittedName>
        <fullName evidence="2">General secretion pathway protein M</fullName>
    </submittedName>
</protein>
<accession>A0A4R3YJ77</accession>
<comment type="caution">
    <text evidence="2">The sequence shown here is derived from an EMBL/GenBank/DDBJ whole genome shotgun (WGS) entry which is preliminary data.</text>
</comment>
<gene>
    <name evidence="2" type="ORF">EC912_1176</name>
</gene>
<evidence type="ECO:0000313" key="3">
    <source>
        <dbReference type="Proteomes" id="UP000295645"/>
    </source>
</evidence>
<dbReference type="Proteomes" id="UP000295645">
    <property type="component" value="Unassembled WGS sequence"/>
</dbReference>
<keyword evidence="1" id="KW-1133">Transmembrane helix</keyword>
<evidence type="ECO:0000313" key="2">
    <source>
        <dbReference type="EMBL" id="TCV91054.1"/>
    </source>
</evidence>
<proteinExistence type="predicted"/>
<organism evidence="2 3">
    <name type="scientific">Luteibacter rhizovicinus</name>
    <dbReference type="NCBI Taxonomy" id="242606"/>
    <lineage>
        <taxon>Bacteria</taxon>
        <taxon>Pseudomonadati</taxon>
        <taxon>Pseudomonadota</taxon>
        <taxon>Gammaproteobacteria</taxon>
        <taxon>Lysobacterales</taxon>
        <taxon>Rhodanobacteraceae</taxon>
        <taxon>Luteibacter</taxon>
    </lineage>
</organism>
<feature type="transmembrane region" description="Helical" evidence="1">
    <location>
        <begin position="12"/>
        <end position="34"/>
    </location>
</feature>
<name>A0A4R3YJ77_9GAMM</name>
<dbReference type="InterPro" id="IPR034756">
    <property type="entry name" value="T2SSM_b"/>
</dbReference>
<dbReference type="EMBL" id="SMCS01000017">
    <property type="protein sequence ID" value="TCV91054.1"/>
    <property type="molecule type" value="Genomic_DNA"/>
</dbReference>
<dbReference type="AlphaFoldDB" id="A0A4R3YJ77"/>
<keyword evidence="1" id="KW-0472">Membrane</keyword>
<keyword evidence="3" id="KW-1185">Reference proteome</keyword>
<dbReference type="NCBIfam" id="NF040576">
    <property type="entry name" value="T2SS_GspM_XpsM"/>
    <property type="match status" value="1"/>
</dbReference>
<sequence length="207" mass="22295">MRLRPADSRMGAMAVSIALLASIYVLLIHIPFVAPLTRIADDMDALRDDRARYAHVVASRPLLQKQLQAQAAHDSASGAFLAQDDTNAAAADLMQRMVDLVGNQAKSGPCEVVQKMPVPVQAKPGEPYRKVVVNMTLRCFIEPLTAVLHGIATSRPSLFVEDFNVGRTPMAKPADVDAPLDVQFSVAGYLRPAPAPAPAPAHEAVRR</sequence>
<evidence type="ECO:0000256" key="1">
    <source>
        <dbReference type="SAM" id="Phobius"/>
    </source>
</evidence>
<dbReference type="RefSeq" id="WP_165973672.1">
    <property type="nucleotide sequence ID" value="NZ_SMCS01000017.1"/>
</dbReference>
<dbReference type="Pfam" id="PF10741">
    <property type="entry name" value="T2SSM_b"/>
    <property type="match status" value="1"/>
</dbReference>
<reference evidence="2 3" key="1">
    <citation type="submission" date="2019-03" db="EMBL/GenBank/DDBJ databases">
        <title>Above-ground endophytic microbial communities from plants in different locations in the United States.</title>
        <authorList>
            <person name="Frank C."/>
        </authorList>
    </citation>
    <scope>NUCLEOTIDE SEQUENCE [LARGE SCALE GENOMIC DNA]</scope>
    <source>
        <strain evidence="2 3">LP_13_YM</strain>
    </source>
</reference>
<keyword evidence="1" id="KW-0812">Transmembrane</keyword>